<protein>
    <recommendedName>
        <fullName evidence="5">Dormancy-associated protein homolog 4-like</fullName>
    </recommendedName>
</protein>
<sequence>MKLDYPLSSGVSFSYKEGVKHFPRQSPDSLEGLTSFCFFSSSQRRPLHLQLSSLTGGRNDHHHYTTEMGFLDNLWDETLAGPVPDSGLGRLRKLTVQPAIHGDGGLLVTRSITIAKTTPTSALLPSTAEPPSPGTPSADFKKLSRRKQAAETSQRAEPRSPTVYDWIVISALDR</sequence>
<gene>
    <name evidence="3" type="ORF">CDL15_Pgr013763</name>
</gene>
<comment type="similarity">
    <text evidence="1">Belongs to the DRM1/ARP family.</text>
</comment>
<dbReference type="Proteomes" id="UP000197138">
    <property type="component" value="Unassembled WGS sequence"/>
</dbReference>
<accession>A0A218W1M3</accession>
<proteinExistence type="inferred from homology"/>
<dbReference type="AlphaFoldDB" id="A0A218W1M3"/>
<organism evidence="3 4">
    <name type="scientific">Punica granatum</name>
    <name type="common">Pomegranate</name>
    <dbReference type="NCBI Taxonomy" id="22663"/>
    <lineage>
        <taxon>Eukaryota</taxon>
        <taxon>Viridiplantae</taxon>
        <taxon>Streptophyta</taxon>
        <taxon>Embryophyta</taxon>
        <taxon>Tracheophyta</taxon>
        <taxon>Spermatophyta</taxon>
        <taxon>Magnoliopsida</taxon>
        <taxon>eudicotyledons</taxon>
        <taxon>Gunneridae</taxon>
        <taxon>Pentapetalae</taxon>
        <taxon>rosids</taxon>
        <taxon>malvids</taxon>
        <taxon>Myrtales</taxon>
        <taxon>Lythraceae</taxon>
        <taxon>Punica</taxon>
    </lineage>
</organism>
<dbReference type="InterPro" id="IPR008406">
    <property type="entry name" value="DRM/ARP"/>
</dbReference>
<comment type="caution">
    <text evidence="3">The sequence shown here is derived from an EMBL/GenBank/DDBJ whole genome shotgun (WGS) entry which is preliminary data.</text>
</comment>
<evidence type="ECO:0000313" key="4">
    <source>
        <dbReference type="Proteomes" id="UP000197138"/>
    </source>
</evidence>
<evidence type="ECO:0000256" key="2">
    <source>
        <dbReference type="SAM" id="MobiDB-lite"/>
    </source>
</evidence>
<dbReference type="Pfam" id="PF05564">
    <property type="entry name" value="Auxin_repressed"/>
    <property type="match status" value="1"/>
</dbReference>
<feature type="region of interest" description="Disordered" evidence="2">
    <location>
        <begin position="121"/>
        <end position="159"/>
    </location>
</feature>
<dbReference type="PANTHER" id="PTHR33565:SF20">
    <property type="entry name" value="DORMANCY-ASSOCIATED PROTEIN HOMOLOG 4"/>
    <property type="match status" value="1"/>
</dbReference>
<name>A0A218W1M3_PUNGR</name>
<dbReference type="EMBL" id="MTKT01005554">
    <property type="protein sequence ID" value="OWM66546.1"/>
    <property type="molecule type" value="Genomic_DNA"/>
</dbReference>
<reference evidence="4" key="1">
    <citation type="journal article" date="2017" name="Plant J.">
        <title>The pomegranate (Punica granatum L.) genome and the genomics of punicalagin biosynthesis.</title>
        <authorList>
            <person name="Qin G."/>
            <person name="Xu C."/>
            <person name="Ming R."/>
            <person name="Tang H."/>
            <person name="Guyot R."/>
            <person name="Kramer E.M."/>
            <person name="Hu Y."/>
            <person name="Yi X."/>
            <person name="Qi Y."/>
            <person name="Xu X."/>
            <person name="Gao Z."/>
            <person name="Pan H."/>
            <person name="Jian J."/>
            <person name="Tian Y."/>
            <person name="Yue Z."/>
            <person name="Xu Y."/>
        </authorList>
    </citation>
    <scope>NUCLEOTIDE SEQUENCE [LARGE SCALE GENOMIC DNA]</scope>
    <source>
        <strain evidence="4">cv. Dabenzi</strain>
    </source>
</reference>
<evidence type="ECO:0000256" key="1">
    <source>
        <dbReference type="ARBA" id="ARBA00010502"/>
    </source>
</evidence>
<dbReference type="PANTHER" id="PTHR33565">
    <property type="entry name" value="DORMANCY-ASSOCIATED PROTEIN 1"/>
    <property type="match status" value="1"/>
</dbReference>
<evidence type="ECO:0008006" key="5">
    <source>
        <dbReference type="Google" id="ProtNLM"/>
    </source>
</evidence>
<evidence type="ECO:0000313" key="3">
    <source>
        <dbReference type="EMBL" id="OWM66546.1"/>
    </source>
</evidence>